<gene>
    <name evidence="1" type="ORF">GIB67_021842</name>
</gene>
<evidence type="ECO:0000313" key="1">
    <source>
        <dbReference type="EMBL" id="KAF6175337.1"/>
    </source>
</evidence>
<accession>A0A7J7P7C0</accession>
<dbReference type="AlphaFoldDB" id="A0A7J7P7C0"/>
<evidence type="ECO:0000313" key="2">
    <source>
        <dbReference type="Proteomes" id="UP000541444"/>
    </source>
</evidence>
<keyword evidence="2" id="KW-1185">Reference proteome</keyword>
<comment type="caution">
    <text evidence="1">The sequence shown here is derived from an EMBL/GenBank/DDBJ whole genome shotgun (WGS) entry which is preliminary data.</text>
</comment>
<reference evidence="1 2" key="1">
    <citation type="journal article" date="2020" name="IScience">
        <title>Genome Sequencing of the Endangered Kingdonia uniflora (Circaeasteraceae, Ranunculales) Reveals Potential Mechanisms of Evolutionary Specialization.</title>
        <authorList>
            <person name="Sun Y."/>
            <person name="Deng T."/>
            <person name="Zhang A."/>
            <person name="Moore M.J."/>
            <person name="Landis J.B."/>
            <person name="Lin N."/>
            <person name="Zhang H."/>
            <person name="Zhang X."/>
            <person name="Huang J."/>
            <person name="Zhang X."/>
            <person name="Sun H."/>
            <person name="Wang H."/>
        </authorList>
    </citation>
    <scope>NUCLEOTIDE SEQUENCE [LARGE SCALE GENOMIC DNA]</scope>
    <source>
        <strain evidence="1">TB1705</strain>
        <tissue evidence="1">Leaf</tissue>
    </source>
</reference>
<organism evidence="1 2">
    <name type="scientific">Kingdonia uniflora</name>
    <dbReference type="NCBI Taxonomy" id="39325"/>
    <lineage>
        <taxon>Eukaryota</taxon>
        <taxon>Viridiplantae</taxon>
        <taxon>Streptophyta</taxon>
        <taxon>Embryophyta</taxon>
        <taxon>Tracheophyta</taxon>
        <taxon>Spermatophyta</taxon>
        <taxon>Magnoliopsida</taxon>
        <taxon>Ranunculales</taxon>
        <taxon>Circaeasteraceae</taxon>
        <taxon>Kingdonia</taxon>
    </lineage>
</organism>
<dbReference type="Proteomes" id="UP000541444">
    <property type="component" value="Unassembled WGS sequence"/>
</dbReference>
<name>A0A7J7P7C0_9MAGN</name>
<protein>
    <submittedName>
        <fullName evidence="1">Uncharacterized protein</fullName>
    </submittedName>
</protein>
<proteinExistence type="predicted"/>
<sequence length="62" mass="6633">MINTGLKLIRIQDHIHGQFGLSTLSKLVIASSCNRIGSSVPSVSKHENFACCSALLPLPSKL</sequence>
<dbReference type="EMBL" id="JACGCM010000192">
    <property type="protein sequence ID" value="KAF6175337.1"/>
    <property type="molecule type" value="Genomic_DNA"/>
</dbReference>